<name>A0A8J7YNL7_9ARCH</name>
<dbReference type="EC" id="1.1.1.34" evidence="2"/>
<keyword evidence="4" id="KW-0560">Oxidoreductase</keyword>
<evidence type="ECO:0000256" key="1">
    <source>
        <dbReference type="ARBA" id="ARBA00007661"/>
    </source>
</evidence>
<dbReference type="InterPro" id="IPR002202">
    <property type="entry name" value="HMG_CoA_Rdtase"/>
</dbReference>
<dbReference type="GO" id="GO:0004420">
    <property type="term" value="F:hydroxymethylglutaryl-CoA reductase (NADPH) activity"/>
    <property type="evidence" value="ECO:0007669"/>
    <property type="project" value="UniProtKB-EC"/>
</dbReference>
<dbReference type="AlphaFoldDB" id="A0A8J7YNL7"/>
<sequence length="382" mass="40773">MKISSLPHGKTRKDAEERRRIVENAAGFTPEHLYRHSFEPEIASHNIENFIGVTQIPLGIAGPLKVRGKKARGSFFVPLATTEGALVATINRGCSVITEAGGAYARVMKDEMTRAPVFRTEGLEHGLRISRWINDNFHLLAKETGKVTRHGKIISAVPYICGRTMFIRLSFETGDAMGMNIATFASQKICELIERETGAVTISVSGNMCTDKKPSAINYILGRGKTVIAEATIPEVLVKQRLHSSPAEIAETALRKNLIGSAMALSMGYNSHFANMAAALFIATGQDAAQVVEASMGISTAETTDRGLYVSVRIPALELGTVGGGTALPSQSEALKLMGCSGTGKSVKFAEIAASTILAGELSTMAAQVKGELALAHMKLAR</sequence>
<dbReference type="PROSITE" id="PS00318">
    <property type="entry name" value="HMG_COA_REDUCTASE_2"/>
    <property type="match status" value="1"/>
</dbReference>
<organism evidence="6 7">
    <name type="scientific">Candidatus Sysuiplasma superficiale</name>
    <dbReference type="NCBI Taxonomy" id="2823368"/>
    <lineage>
        <taxon>Archaea</taxon>
        <taxon>Methanobacteriati</taxon>
        <taxon>Thermoplasmatota</taxon>
        <taxon>Thermoplasmata</taxon>
        <taxon>Candidatus Sysuiplasmatales</taxon>
        <taxon>Candidatus Sysuiplasmataceae</taxon>
        <taxon>Candidatus Sysuiplasma</taxon>
    </lineage>
</organism>
<proteinExistence type="inferred from homology"/>
<gene>
    <name evidence="6" type="ORF">J9259_02670</name>
</gene>
<evidence type="ECO:0000256" key="5">
    <source>
        <dbReference type="ARBA" id="ARBA00049903"/>
    </source>
</evidence>
<dbReference type="Pfam" id="PF00368">
    <property type="entry name" value="HMG-CoA_red"/>
    <property type="match status" value="1"/>
</dbReference>
<comment type="similarity">
    <text evidence="1">Belongs to the HMG-CoA reductase family.</text>
</comment>
<dbReference type="CDD" id="cd00643">
    <property type="entry name" value="HMG-CoA_reductase_classI"/>
    <property type="match status" value="1"/>
</dbReference>
<dbReference type="GO" id="GO:0015936">
    <property type="term" value="P:coenzyme A metabolic process"/>
    <property type="evidence" value="ECO:0007669"/>
    <property type="project" value="InterPro"/>
</dbReference>
<evidence type="ECO:0000256" key="2">
    <source>
        <dbReference type="ARBA" id="ARBA00012999"/>
    </source>
</evidence>
<reference evidence="6" key="1">
    <citation type="submission" date="2021-04" db="EMBL/GenBank/DDBJ databases">
        <title>Genomic insights into ecological role and evolution of a novel Thermoplasmata order Candidatus Sysuiplasmatales.</title>
        <authorList>
            <person name="Yuan Y."/>
        </authorList>
    </citation>
    <scope>NUCLEOTIDE SEQUENCE</scope>
    <source>
        <strain evidence="6">YP2-bin.285</strain>
    </source>
</reference>
<protein>
    <recommendedName>
        <fullName evidence="2">hydroxymethylglutaryl-CoA reductase (NADPH)</fullName>
        <ecNumber evidence="2">1.1.1.34</ecNumber>
    </recommendedName>
</protein>
<dbReference type="SUPFAM" id="SSF55035">
    <property type="entry name" value="NAD-binding domain of HMG-CoA reductase"/>
    <property type="match status" value="1"/>
</dbReference>
<keyword evidence="3" id="KW-0521">NADP</keyword>
<dbReference type="InterPro" id="IPR009023">
    <property type="entry name" value="HMG_CoA_Rdtase_NAD(P)-bd_sf"/>
</dbReference>
<evidence type="ECO:0000256" key="4">
    <source>
        <dbReference type="ARBA" id="ARBA00023002"/>
    </source>
</evidence>
<dbReference type="PROSITE" id="PS00066">
    <property type="entry name" value="HMG_COA_REDUCTASE_1"/>
    <property type="match status" value="1"/>
</dbReference>
<dbReference type="PRINTS" id="PR00071">
    <property type="entry name" value="HMGCOARDTASE"/>
</dbReference>
<dbReference type="PANTHER" id="PTHR10572:SF24">
    <property type="entry name" value="3-HYDROXY-3-METHYLGLUTARYL-COENZYME A REDUCTASE"/>
    <property type="match status" value="1"/>
</dbReference>
<dbReference type="GO" id="GO:0016126">
    <property type="term" value="P:sterol biosynthetic process"/>
    <property type="evidence" value="ECO:0007669"/>
    <property type="project" value="TreeGrafter"/>
</dbReference>
<dbReference type="EMBL" id="JAGVSJ010000004">
    <property type="protein sequence ID" value="MBX8631413.1"/>
    <property type="molecule type" value="Genomic_DNA"/>
</dbReference>
<dbReference type="SUPFAM" id="SSF56542">
    <property type="entry name" value="Substrate-binding domain of HMG-CoA reductase"/>
    <property type="match status" value="1"/>
</dbReference>
<dbReference type="InterPro" id="IPR009029">
    <property type="entry name" value="HMG_CoA_Rdtase_sub-bd_dom_sf"/>
</dbReference>
<dbReference type="GO" id="GO:0008299">
    <property type="term" value="P:isoprenoid biosynthetic process"/>
    <property type="evidence" value="ECO:0007669"/>
    <property type="project" value="InterPro"/>
</dbReference>
<accession>A0A8J7YNL7</accession>
<dbReference type="InterPro" id="IPR023076">
    <property type="entry name" value="HMG_CoA_Rdtase_CS"/>
</dbReference>
<evidence type="ECO:0000313" key="7">
    <source>
        <dbReference type="Proteomes" id="UP000716004"/>
    </source>
</evidence>
<dbReference type="Gene3D" id="3.30.70.420">
    <property type="entry name" value="Hydroxymethylglutaryl-CoA reductase, class I/II, NAD/NADP-binding domain"/>
    <property type="match status" value="1"/>
</dbReference>
<dbReference type="InterPro" id="IPR023074">
    <property type="entry name" value="HMG_CoA_Rdtase_cat_sf"/>
</dbReference>
<dbReference type="InterPro" id="IPR004554">
    <property type="entry name" value="HMG_CoA_Rdtase_eu_arc"/>
</dbReference>
<evidence type="ECO:0000256" key="3">
    <source>
        <dbReference type="ARBA" id="ARBA00022857"/>
    </source>
</evidence>
<dbReference type="Proteomes" id="UP000716004">
    <property type="component" value="Unassembled WGS sequence"/>
</dbReference>
<comment type="catalytic activity">
    <reaction evidence="5">
        <text>(R)-mevalonate + 2 NADP(+) + CoA = (3S)-3-hydroxy-3-methylglutaryl-CoA + 2 NADPH + 2 H(+)</text>
        <dbReference type="Rhea" id="RHEA:15989"/>
        <dbReference type="ChEBI" id="CHEBI:15378"/>
        <dbReference type="ChEBI" id="CHEBI:36464"/>
        <dbReference type="ChEBI" id="CHEBI:43074"/>
        <dbReference type="ChEBI" id="CHEBI:57287"/>
        <dbReference type="ChEBI" id="CHEBI:57783"/>
        <dbReference type="ChEBI" id="CHEBI:58349"/>
        <dbReference type="EC" id="1.1.1.34"/>
    </reaction>
</comment>
<dbReference type="Gene3D" id="3.90.770.10">
    <property type="entry name" value="3-hydroxy-3-methylglutaryl-coenzyme A Reductase, Chain A, domain 2"/>
    <property type="match status" value="1"/>
</dbReference>
<dbReference type="PROSITE" id="PS50065">
    <property type="entry name" value="HMG_COA_REDUCTASE_4"/>
    <property type="match status" value="1"/>
</dbReference>
<comment type="caution">
    <text evidence="6">The sequence shown here is derived from an EMBL/GenBank/DDBJ whole genome shotgun (WGS) entry which is preliminary data.</text>
</comment>
<dbReference type="PANTHER" id="PTHR10572">
    <property type="entry name" value="3-HYDROXY-3-METHYLGLUTARYL-COENZYME A REDUCTASE"/>
    <property type="match status" value="1"/>
</dbReference>
<evidence type="ECO:0000313" key="6">
    <source>
        <dbReference type="EMBL" id="MBX8631413.1"/>
    </source>
</evidence>